<name>A0A177Y7B5_9NOCA</name>
<keyword evidence="5" id="KW-0560">Oxidoreductase</keyword>
<dbReference type="GO" id="GO:0003995">
    <property type="term" value="F:acyl-CoA dehydrogenase activity"/>
    <property type="evidence" value="ECO:0007669"/>
    <property type="project" value="TreeGrafter"/>
</dbReference>
<reference evidence="8 9" key="1">
    <citation type="submission" date="2016-03" db="EMBL/GenBank/DDBJ databases">
        <title>Genome sequence of Rhodococcus kyotonensis KB10.</title>
        <authorList>
            <person name="Jeong H."/>
            <person name="Hong C.E."/>
            <person name="Jo S.H."/>
            <person name="Park J.M."/>
        </authorList>
    </citation>
    <scope>NUCLEOTIDE SEQUENCE [LARGE SCALE GENOMIC DNA]</scope>
    <source>
        <strain evidence="8 9">KB10</strain>
    </source>
</reference>
<dbReference type="Pfam" id="PF00441">
    <property type="entry name" value="Acyl-CoA_dh_1"/>
    <property type="match status" value="1"/>
</dbReference>
<dbReference type="Pfam" id="PF02771">
    <property type="entry name" value="Acyl-CoA_dh_N"/>
    <property type="match status" value="1"/>
</dbReference>
<evidence type="ECO:0000256" key="1">
    <source>
        <dbReference type="ARBA" id="ARBA00001974"/>
    </source>
</evidence>
<dbReference type="RefSeq" id="WP_068431300.1">
    <property type="nucleotide sequence ID" value="NZ_LVHI01000039.1"/>
</dbReference>
<sequence length="374" mass="38897">MNILNDDRTMLAKSVRALLSKRSGSPDVRAATTTPDRFDRDLWTTLCEQIGVGGLLIDDEHGGAAGSLIDAAVVAEELGRMLTPSPMLGTACLAATLLAASTDDDARARLLPGIATGATVVSACLADECGRWSGARLGVQARLEHEWTLTGTAHYVLDAGAADTFVVLATNDGDPGLFEVGAHTPGVAVSDGGTLDPTRALYRVTFDDANARPIAAADPVRAVDHALSCATVLLAAEQVGAAARCLELTVDYTTSRTQFGRPIGSFQALAHRMADLHVLVESARAAAYVAAQSMTEHGASNPDVSVAKVWCSDAFGAVAADCVQLHGGIAITWEHDMHLFFKRAHASSLLFGSPGTHVAALAEDAGFSSELPPS</sequence>
<evidence type="ECO:0000256" key="5">
    <source>
        <dbReference type="ARBA" id="ARBA00023002"/>
    </source>
</evidence>
<dbReference type="Gene3D" id="1.20.140.10">
    <property type="entry name" value="Butyryl-CoA Dehydrogenase, subunit A, domain 3"/>
    <property type="match status" value="1"/>
</dbReference>
<evidence type="ECO:0000256" key="4">
    <source>
        <dbReference type="ARBA" id="ARBA00022827"/>
    </source>
</evidence>
<evidence type="ECO:0000313" key="9">
    <source>
        <dbReference type="Proteomes" id="UP000077519"/>
    </source>
</evidence>
<keyword evidence="9" id="KW-1185">Reference proteome</keyword>
<keyword evidence="4" id="KW-0274">FAD</keyword>
<evidence type="ECO:0000259" key="7">
    <source>
        <dbReference type="Pfam" id="PF02771"/>
    </source>
</evidence>
<dbReference type="GO" id="GO:0050660">
    <property type="term" value="F:flavin adenine dinucleotide binding"/>
    <property type="evidence" value="ECO:0007669"/>
    <property type="project" value="InterPro"/>
</dbReference>
<dbReference type="SUPFAM" id="SSF56645">
    <property type="entry name" value="Acyl-CoA dehydrogenase NM domain-like"/>
    <property type="match status" value="1"/>
</dbReference>
<dbReference type="Proteomes" id="UP000077519">
    <property type="component" value="Unassembled WGS sequence"/>
</dbReference>
<keyword evidence="3" id="KW-0285">Flavoprotein</keyword>
<evidence type="ECO:0000256" key="2">
    <source>
        <dbReference type="ARBA" id="ARBA00009347"/>
    </source>
</evidence>
<dbReference type="Gene3D" id="2.40.110.10">
    <property type="entry name" value="Butyryl-CoA Dehydrogenase, subunit A, domain 2"/>
    <property type="match status" value="1"/>
</dbReference>
<feature type="domain" description="Acyl-CoA dehydrogenase/oxidase C-terminal" evidence="6">
    <location>
        <begin position="226"/>
        <end position="363"/>
    </location>
</feature>
<dbReference type="PANTHER" id="PTHR43884:SF20">
    <property type="entry name" value="ACYL-COA DEHYDROGENASE FADE28"/>
    <property type="match status" value="1"/>
</dbReference>
<comment type="similarity">
    <text evidence="2">Belongs to the acyl-CoA dehydrogenase family.</text>
</comment>
<dbReference type="EMBL" id="LVHI01000039">
    <property type="protein sequence ID" value="OAK51375.1"/>
    <property type="molecule type" value="Genomic_DNA"/>
</dbReference>
<protein>
    <recommendedName>
        <fullName evidence="10">Acyl-CoA dehydrogenase</fullName>
    </recommendedName>
</protein>
<comment type="cofactor">
    <cofactor evidence="1">
        <name>FAD</name>
        <dbReference type="ChEBI" id="CHEBI:57692"/>
    </cofactor>
</comment>
<dbReference type="InterPro" id="IPR046373">
    <property type="entry name" value="Acyl-CoA_Oxase/DH_mid-dom_sf"/>
</dbReference>
<comment type="caution">
    <text evidence="8">The sequence shown here is derived from an EMBL/GenBank/DDBJ whole genome shotgun (WGS) entry which is preliminary data.</text>
</comment>
<evidence type="ECO:0000256" key="3">
    <source>
        <dbReference type="ARBA" id="ARBA00022630"/>
    </source>
</evidence>
<evidence type="ECO:0008006" key="10">
    <source>
        <dbReference type="Google" id="ProtNLM"/>
    </source>
</evidence>
<dbReference type="InterPro" id="IPR009100">
    <property type="entry name" value="AcylCoA_DH/oxidase_NM_dom_sf"/>
</dbReference>
<dbReference type="Gene3D" id="1.10.540.10">
    <property type="entry name" value="Acyl-CoA dehydrogenase/oxidase, N-terminal domain"/>
    <property type="match status" value="1"/>
</dbReference>
<dbReference type="AlphaFoldDB" id="A0A177Y7B5"/>
<dbReference type="InterPro" id="IPR013786">
    <property type="entry name" value="AcylCoA_DH/ox_N"/>
</dbReference>
<proteinExistence type="inferred from homology"/>
<evidence type="ECO:0000313" key="8">
    <source>
        <dbReference type="EMBL" id="OAK51375.1"/>
    </source>
</evidence>
<gene>
    <name evidence="8" type="ORF">A3K89_12310</name>
</gene>
<dbReference type="PANTHER" id="PTHR43884">
    <property type="entry name" value="ACYL-COA DEHYDROGENASE"/>
    <property type="match status" value="1"/>
</dbReference>
<evidence type="ECO:0000259" key="6">
    <source>
        <dbReference type="Pfam" id="PF00441"/>
    </source>
</evidence>
<dbReference type="InterPro" id="IPR009075">
    <property type="entry name" value="AcylCo_DH/oxidase_C"/>
</dbReference>
<dbReference type="CDD" id="cd00567">
    <property type="entry name" value="ACAD"/>
    <property type="match status" value="1"/>
</dbReference>
<dbReference type="InterPro" id="IPR036250">
    <property type="entry name" value="AcylCo_DH-like_C"/>
</dbReference>
<organism evidence="8 9">
    <name type="scientific">Rhodococcoides kyotonense</name>
    <dbReference type="NCBI Taxonomy" id="398843"/>
    <lineage>
        <taxon>Bacteria</taxon>
        <taxon>Bacillati</taxon>
        <taxon>Actinomycetota</taxon>
        <taxon>Actinomycetes</taxon>
        <taxon>Mycobacteriales</taxon>
        <taxon>Nocardiaceae</taxon>
        <taxon>Rhodococcoides</taxon>
    </lineage>
</organism>
<accession>A0A177Y7B5</accession>
<dbReference type="SUPFAM" id="SSF47203">
    <property type="entry name" value="Acyl-CoA dehydrogenase C-terminal domain-like"/>
    <property type="match status" value="1"/>
</dbReference>
<feature type="domain" description="Acyl-CoA dehydrogenase/oxidase N-terminal" evidence="7">
    <location>
        <begin position="6"/>
        <end position="117"/>
    </location>
</feature>
<dbReference type="InterPro" id="IPR037069">
    <property type="entry name" value="AcylCoA_DH/ox_N_sf"/>
</dbReference>